<proteinExistence type="predicted"/>
<dbReference type="OrthoDB" id="8635520at2"/>
<protein>
    <submittedName>
        <fullName evidence="2">MarR family transcriptional regulator</fullName>
    </submittedName>
</protein>
<dbReference type="SUPFAM" id="SSF46785">
    <property type="entry name" value="Winged helix' DNA-binding domain"/>
    <property type="match status" value="1"/>
</dbReference>
<feature type="domain" description="HTH marR-type" evidence="1">
    <location>
        <begin position="1"/>
        <end position="130"/>
    </location>
</feature>
<dbReference type="GO" id="GO:0003700">
    <property type="term" value="F:DNA-binding transcription factor activity"/>
    <property type="evidence" value="ECO:0007669"/>
    <property type="project" value="InterPro"/>
</dbReference>
<dbReference type="AlphaFoldDB" id="A0A2U1ZZA2"/>
<organism evidence="2 3">
    <name type="scientific">Serinibacter arcticus</name>
    <dbReference type="NCBI Taxonomy" id="1655435"/>
    <lineage>
        <taxon>Bacteria</taxon>
        <taxon>Bacillati</taxon>
        <taxon>Actinomycetota</taxon>
        <taxon>Actinomycetes</taxon>
        <taxon>Micrococcales</taxon>
        <taxon>Beutenbergiaceae</taxon>
        <taxon>Serinibacter</taxon>
    </lineage>
</organism>
<evidence type="ECO:0000313" key="3">
    <source>
        <dbReference type="Proteomes" id="UP000245166"/>
    </source>
</evidence>
<reference evidence="2 3" key="1">
    <citation type="submission" date="2018-03" db="EMBL/GenBank/DDBJ databases">
        <title>Genome assembly of novel Miniimonas species PCH200.</title>
        <authorList>
            <person name="Thakur V."/>
            <person name="Kumar V."/>
            <person name="Singh D."/>
        </authorList>
    </citation>
    <scope>NUCLEOTIDE SEQUENCE [LARGE SCALE GENOMIC DNA]</scope>
    <source>
        <strain evidence="2 3">PCH200</strain>
    </source>
</reference>
<comment type="caution">
    <text evidence="2">The sequence shown here is derived from an EMBL/GenBank/DDBJ whole genome shotgun (WGS) entry which is preliminary data.</text>
</comment>
<evidence type="ECO:0000313" key="2">
    <source>
        <dbReference type="EMBL" id="PWD52294.1"/>
    </source>
</evidence>
<name>A0A2U1ZZA2_9MICO</name>
<accession>A0A2U1ZZA2</accession>
<dbReference type="Pfam" id="PF01047">
    <property type="entry name" value="MarR"/>
    <property type="match status" value="1"/>
</dbReference>
<dbReference type="PROSITE" id="PS50995">
    <property type="entry name" value="HTH_MARR_2"/>
    <property type="match status" value="1"/>
</dbReference>
<dbReference type="EMBL" id="PYHR01000002">
    <property type="protein sequence ID" value="PWD52294.1"/>
    <property type="molecule type" value="Genomic_DNA"/>
</dbReference>
<evidence type="ECO:0000259" key="1">
    <source>
        <dbReference type="PROSITE" id="PS50995"/>
    </source>
</evidence>
<sequence>MELVTVLPGAIDVQLRRDAGINTFEYQILAVLSSQPRCTQGLSDLAAAVLGSPSRLSHALTRLQRAGWVERRDCTELGGRRAEATLTEGGLAKIRDTAPGHVREVRRLVVDTLTAAELEALGAIARKIVAGPVAADVHVCTEQS</sequence>
<dbReference type="InterPro" id="IPR000835">
    <property type="entry name" value="HTH_MarR-typ"/>
</dbReference>
<gene>
    <name evidence="2" type="ORF">C8046_02245</name>
</gene>
<dbReference type="Proteomes" id="UP000245166">
    <property type="component" value="Unassembled WGS sequence"/>
</dbReference>
<keyword evidence="3" id="KW-1185">Reference proteome</keyword>
<dbReference type="SMART" id="SM00347">
    <property type="entry name" value="HTH_MARR"/>
    <property type="match status" value="1"/>
</dbReference>
<dbReference type="Gene3D" id="1.10.10.10">
    <property type="entry name" value="Winged helix-like DNA-binding domain superfamily/Winged helix DNA-binding domain"/>
    <property type="match status" value="1"/>
</dbReference>
<dbReference type="InterPro" id="IPR036388">
    <property type="entry name" value="WH-like_DNA-bd_sf"/>
</dbReference>
<dbReference type="InterPro" id="IPR036390">
    <property type="entry name" value="WH_DNA-bd_sf"/>
</dbReference>